<keyword evidence="1" id="KW-0472">Membrane</keyword>
<evidence type="ECO:0000313" key="3">
    <source>
        <dbReference type="EMBL" id="CAB4161252.1"/>
    </source>
</evidence>
<feature type="transmembrane region" description="Helical" evidence="1">
    <location>
        <begin position="127"/>
        <end position="149"/>
    </location>
</feature>
<evidence type="ECO:0000256" key="1">
    <source>
        <dbReference type="SAM" id="Phobius"/>
    </source>
</evidence>
<keyword evidence="1" id="KW-0812">Transmembrane</keyword>
<name>A0A6J5MNC3_9CAUD</name>
<reference evidence="2" key="1">
    <citation type="submission" date="2020-04" db="EMBL/GenBank/DDBJ databases">
        <authorList>
            <person name="Chiriac C."/>
            <person name="Salcher M."/>
            <person name="Ghai R."/>
            <person name="Kavagutti S V."/>
        </authorList>
    </citation>
    <scope>NUCLEOTIDE SEQUENCE</scope>
</reference>
<accession>A0A6J5MNC3</accession>
<proteinExistence type="predicted"/>
<sequence>MIDPITAFATAQAAVAGIQKALKLGKDITGCIKEFSQLFESADVINKAANEANAGKSDAAQAMEIVMQQNKLREDMEHLKHQLVYGGYPELWTLFLQKHMEIQRARKKREAEEKAAKLKRRQETAMFILYTVITVGFVSFLIGFVYIIMQV</sequence>
<protein>
    <submittedName>
        <fullName evidence="2">Uncharacterized protein</fullName>
    </submittedName>
</protein>
<keyword evidence="1" id="KW-1133">Transmembrane helix</keyword>
<dbReference type="EMBL" id="LR796471">
    <property type="protein sequence ID" value="CAB4146626.1"/>
    <property type="molecule type" value="Genomic_DNA"/>
</dbReference>
<gene>
    <name evidence="2" type="ORF">UFOVP503_44</name>
    <name evidence="3" type="ORF">UFOVP763_38</name>
</gene>
<dbReference type="EMBL" id="LR796707">
    <property type="protein sequence ID" value="CAB4161252.1"/>
    <property type="molecule type" value="Genomic_DNA"/>
</dbReference>
<organism evidence="2">
    <name type="scientific">uncultured Caudovirales phage</name>
    <dbReference type="NCBI Taxonomy" id="2100421"/>
    <lineage>
        <taxon>Viruses</taxon>
        <taxon>Duplodnaviria</taxon>
        <taxon>Heunggongvirae</taxon>
        <taxon>Uroviricota</taxon>
        <taxon>Caudoviricetes</taxon>
        <taxon>Peduoviridae</taxon>
        <taxon>Maltschvirus</taxon>
        <taxon>Maltschvirus maltsch</taxon>
    </lineage>
</organism>
<evidence type="ECO:0000313" key="2">
    <source>
        <dbReference type="EMBL" id="CAB4146626.1"/>
    </source>
</evidence>